<dbReference type="EMBL" id="FNPI01000001">
    <property type="protein sequence ID" value="SDY23042.1"/>
    <property type="molecule type" value="Genomic_DNA"/>
</dbReference>
<dbReference type="AlphaFoldDB" id="A0A1H3I5Y0"/>
<protein>
    <submittedName>
        <fullName evidence="1">Uncharacterized protein</fullName>
    </submittedName>
</protein>
<keyword evidence="2" id="KW-1185">Reference proteome</keyword>
<evidence type="ECO:0000313" key="1">
    <source>
        <dbReference type="EMBL" id="SDY23042.1"/>
    </source>
</evidence>
<evidence type="ECO:0000313" key="2">
    <source>
        <dbReference type="Proteomes" id="UP000198935"/>
    </source>
</evidence>
<accession>A0A1H3I5Y0</accession>
<sequence>MVTVATFPLNQKSCFRCRTKLENYGEQHHGIFAVYKAPQAAERNC</sequence>
<reference evidence="2" key="1">
    <citation type="submission" date="2016-10" db="EMBL/GenBank/DDBJ databases">
        <authorList>
            <person name="Varghese N."/>
            <person name="Submissions S."/>
        </authorList>
    </citation>
    <scope>NUCLEOTIDE SEQUENCE [LARGE SCALE GENOMIC DNA]</scope>
    <source>
        <strain evidence="2">SP</strain>
    </source>
</reference>
<name>A0A1H3I5Y0_9BACI</name>
<organism evidence="1 2">
    <name type="scientific">Evansella caseinilytica</name>
    <dbReference type="NCBI Taxonomy" id="1503961"/>
    <lineage>
        <taxon>Bacteria</taxon>
        <taxon>Bacillati</taxon>
        <taxon>Bacillota</taxon>
        <taxon>Bacilli</taxon>
        <taxon>Bacillales</taxon>
        <taxon>Bacillaceae</taxon>
        <taxon>Evansella</taxon>
    </lineage>
</organism>
<dbReference type="Proteomes" id="UP000198935">
    <property type="component" value="Unassembled WGS sequence"/>
</dbReference>
<gene>
    <name evidence="1" type="ORF">SAMN05421736_101726</name>
</gene>
<proteinExistence type="predicted"/>